<proteinExistence type="predicted"/>
<name>A0A7C4EM41_9BACT</name>
<dbReference type="EMBL" id="DTHO01000075">
    <property type="protein sequence ID" value="HGH00185.1"/>
    <property type="molecule type" value="Genomic_DNA"/>
</dbReference>
<dbReference type="AlphaFoldDB" id="A0A7C4EM41"/>
<evidence type="ECO:0000313" key="1">
    <source>
        <dbReference type="EMBL" id="HGH00185.1"/>
    </source>
</evidence>
<reference evidence="1" key="1">
    <citation type="journal article" date="2020" name="mSystems">
        <title>Genome- and Community-Level Interaction Insights into Carbon Utilization and Element Cycling Functions of Hydrothermarchaeota in Hydrothermal Sediment.</title>
        <authorList>
            <person name="Zhou Z."/>
            <person name="Liu Y."/>
            <person name="Xu W."/>
            <person name="Pan J."/>
            <person name="Luo Z.H."/>
            <person name="Li M."/>
        </authorList>
    </citation>
    <scope>NUCLEOTIDE SEQUENCE [LARGE SCALE GENOMIC DNA]</scope>
    <source>
        <strain evidence="1">SpSt-788</strain>
    </source>
</reference>
<accession>A0A7C4EM41</accession>
<comment type="caution">
    <text evidence="1">The sequence shown here is derived from an EMBL/GenBank/DDBJ whole genome shotgun (WGS) entry which is preliminary data.</text>
</comment>
<gene>
    <name evidence="1" type="ORF">ENV75_07060</name>
</gene>
<organism evidence="1">
    <name type="scientific">Thermodesulfovibrio aggregans</name>
    <dbReference type="NCBI Taxonomy" id="86166"/>
    <lineage>
        <taxon>Bacteria</taxon>
        <taxon>Pseudomonadati</taxon>
        <taxon>Nitrospirota</taxon>
        <taxon>Thermodesulfovibrionia</taxon>
        <taxon>Thermodesulfovibrionales</taxon>
        <taxon>Thermodesulfovibrionaceae</taxon>
        <taxon>Thermodesulfovibrio</taxon>
    </lineage>
</organism>
<protein>
    <submittedName>
        <fullName evidence="1">Uncharacterized protein</fullName>
    </submittedName>
</protein>
<sequence length="139" mass="15867">MSIKDLMKRFEDFMSAITFAEAGDYETAQLIIRKKPQILVILSDKEDISALKYAVNLGKRINGTLKILCKEGFTEEQCKIFKEKYEFLEFDNFSPNKLKTHIEKADLIILSDEKVINGIKFSDVPLIFVQKNKNLVGGG</sequence>